<evidence type="ECO:0000313" key="9">
    <source>
        <dbReference type="EMBL" id="TIC00697.1"/>
    </source>
</evidence>
<feature type="region of interest" description="Disordered" evidence="6">
    <location>
        <begin position="107"/>
        <end position="133"/>
    </location>
</feature>
<feature type="compositionally biased region" description="Polar residues" evidence="6">
    <location>
        <begin position="109"/>
        <end position="132"/>
    </location>
</feature>
<feature type="transmembrane region" description="Helical" evidence="7">
    <location>
        <begin position="490"/>
        <end position="515"/>
    </location>
</feature>
<feature type="transmembrane region" description="Helical" evidence="7">
    <location>
        <begin position="536"/>
        <end position="553"/>
    </location>
</feature>
<gene>
    <name evidence="9" type="ORF">E3Q17_02087</name>
</gene>
<feature type="compositionally biased region" description="Acidic residues" evidence="6">
    <location>
        <begin position="76"/>
        <end position="85"/>
    </location>
</feature>
<comment type="similarity">
    <text evidence="2">Belongs to the amino acid/polyamine transporter 2 family.</text>
</comment>
<dbReference type="GO" id="GO:0005774">
    <property type="term" value="C:vacuolar membrane"/>
    <property type="evidence" value="ECO:0007669"/>
    <property type="project" value="TreeGrafter"/>
</dbReference>
<evidence type="ECO:0000256" key="2">
    <source>
        <dbReference type="ARBA" id="ARBA00008066"/>
    </source>
</evidence>
<comment type="caution">
    <text evidence="9">The sequence shown here is derived from an EMBL/GenBank/DDBJ whole genome shotgun (WGS) entry which is preliminary data.</text>
</comment>
<feature type="domain" description="Amino acid transporter transmembrane" evidence="8">
    <location>
        <begin position="230"/>
        <end position="613"/>
    </location>
</feature>
<feature type="compositionally biased region" description="Basic and acidic residues" evidence="6">
    <location>
        <begin position="42"/>
        <end position="54"/>
    </location>
</feature>
<feature type="transmembrane region" description="Helical" evidence="7">
    <location>
        <begin position="559"/>
        <end position="580"/>
    </location>
</feature>
<accession>A0A4T0NW99</accession>
<evidence type="ECO:0000256" key="7">
    <source>
        <dbReference type="SAM" id="Phobius"/>
    </source>
</evidence>
<feature type="region of interest" description="Disordered" evidence="6">
    <location>
        <begin position="42"/>
        <end position="91"/>
    </location>
</feature>
<keyword evidence="4 7" id="KW-1133">Transmembrane helix</keyword>
<feature type="compositionally biased region" description="Polar residues" evidence="6">
    <location>
        <begin position="62"/>
        <end position="75"/>
    </location>
</feature>
<feature type="transmembrane region" description="Helical" evidence="7">
    <location>
        <begin position="262"/>
        <end position="284"/>
    </location>
</feature>
<evidence type="ECO:0000256" key="3">
    <source>
        <dbReference type="ARBA" id="ARBA00022692"/>
    </source>
</evidence>
<proteinExistence type="inferred from homology"/>
<feature type="transmembrane region" description="Helical" evidence="7">
    <location>
        <begin position="446"/>
        <end position="470"/>
    </location>
</feature>
<evidence type="ECO:0000256" key="4">
    <source>
        <dbReference type="ARBA" id="ARBA00022989"/>
    </source>
</evidence>
<reference evidence="9 10" key="1">
    <citation type="submission" date="2019-03" db="EMBL/GenBank/DDBJ databases">
        <title>Sequencing 25 genomes of Wallemia mellicola.</title>
        <authorList>
            <person name="Gostincar C."/>
        </authorList>
    </citation>
    <scope>NUCLEOTIDE SEQUENCE [LARGE SCALE GENOMIC DNA]</scope>
    <source>
        <strain evidence="9 10">EXF-1262</strain>
    </source>
</reference>
<feature type="transmembrane region" description="Helical" evidence="7">
    <location>
        <begin position="414"/>
        <end position="434"/>
    </location>
</feature>
<comment type="subcellular location">
    <subcellularLocation>
        <location evidence="1">Membrane</location>
        <topology evidence="1">Multi-pass membrane protein</topology>
    </subcellularLocation>
</comment>
<dbReference type="Pfam" id="PF01490">
    <property type="entry name" value="Aa_trans"/>
    <property type="match status" value="1"/>
</dbReference>
<dbReference type="PANTHER" id="PTHR22950">
    <property type="entry name" value="AMINO ACID TRANSPORTER"/>
    <property type="match status" value="1"/>
</dbReference>
<feature type="transmembrane region" description="Helical" evidence="7">
    <location>
        <begin position="305"/>
        <end position="326"/>
    </location>
</feature>
<sequence>MSSPNDSLSNNYSSSPSKQNRLSHLRKDDFEDASDEYKAELLRKHLVSKEERNKSNSNSHSPYQNSQPDNNNTSTDDIEEPEEEFSAPLDVPGADITHHLYAWERQHRNSTSTRPRSMSFSNVQSAIESQSETEIDHSLGYLRHPGGFRRHHIVNKARERGDEEPEIASTTFVDYLLLFGHFAGEELEEIEELSEEDRDEAVRGRSERDSLLPKPIPVRRRSTSTARRGTASITQAVLMLLKSFIGTGILFLGRAFLNGGLYFSTAVIIIIALLNMWAYILLIHTSYKIPGSFGDIGGILYGNKMRLAILASITISQMGFVSAYTVFVAENLRAFVIAVSESNLNLPTMLFIVMQIPILTPLALYRNLTKLSLTALIADAFILIGIVYLFGQESAVLLEKGIAKDVVLFNSKSYPLFMGTAVFAFEGIGLIIPVMESMKEPKKFPYVLSGVMVVLTSLFAGSGFLGYAAFGSQIKTVVISNLPQDDKFVQIVQFLYSIAILLSIPLQLFPAVRIMEAGLFVRSGKFSNKVKWKKNLFRLLIVFICIVVSILGANDLDKFVSLIGSLACVPLCFIYPPLLHLKACARSTYVKVADIAMLIFGVLLVVFTTTLTIASILAEA</sequence>
<evidence type="ECO:0000256" key="6">
    <source>
        <dbReference type="SAM" id="MobiDB-lite"/>
    </source>
</evidence>
<feature type="transmembrane region" description="Helical" evidence="7">
    <location>
        <begin position="371"/>
        <end position="391"/>
    </location>
</feature>
<protein>
    <recommendedName>
        <fullName evidence="8">Amino acid transporter transmembrane domain-containing protein</fullName>
    </recommendedName>
</protein>
<dbReference type="InterPro" id="IPR013057">
    <property type="entry name" value="AA_transpt_TM"/>
</dbReference>
<keyword evidence="3 7" id="KW-0812">Transmembrane</keyword>
<dbReference type="AlphaFoldDB" id="A0A4T0NW99"/>
<dbReference type="EMBL" id="SPRH01000021">
    <property type="protein sequence ID" value="TIC00697.1"/>
    <property type="molecule type" value="Genomic_DNA"/>
</dbReference>
<dbReference type="Proteomes" id="UP000307169">
    <property type="component" value="Unassembled WGS sequence"/>
</dbReference>
<evidence type="ECO:0000256" key="1">
    <source>
        <dbReference type="ARBA" id="ARBA00004141"/>
    </source>
</evidence>
<evidence type="ECO:0000259" key="8">
    <source>
        <dbReference type="Pfam" id="PF01490"/>
    </source>
</evidence>
<name>A0A4T0NW99_9BASI</name>
<keyword evidence="5 7" id="KW-0472">Membrane</keyword>
<feature type="transmembrane region" description="Helical" evidence="7">
    <location>
        <begin position="236"/>
        <end position="256"/>
    </location>
</feature>
<dbReference type="PANTHER" id="PTHR22950:SF666">
    <property type="entry name" value="VACUOLAR AMINO ACID TRANSPORTER 4"/>
    <property type="match status" value="1"/>
</dbReference>
<evidence type="ECO:0000313" key="10">
    <source>
        <dbReference type="Proteomes" id="UP000307169"/>
    </source>
</evidence>
<organism evidence="9 10">
    <name type="scientific">Wallemia mellicola</name>
    <dbReference type="NCBI Taxonomy" id="1708541"/>
    <lineage>
        <taxon>Eukaryota</taxon>
        <taxon>Fungi</taxon>
        <taxon>Dikarya</taxon>
        <taxon>Basidiomycota</taxon>
        <taxon>Wallemiomycotina</taxon>
        <taxon>Wallemiomycetes</taxon>
        <taxon>Wallemiales</taxon>
        <taxon>Wallemiaceae</taxon>
        <taxon>Wallemia</taxon>
    </lineage>
</organism>
<evidence type="ECO:0000256" key="5">
    <source>
        <dbReference type="ARBA" id="ARBA00023136"/>
    </source>
</evidence>
<feature type="transmembrane region" description="Helical" evidence="7">
    <location>
        <begin position="592"/>
        <end position="618"/>
    </location>
</feature>
<feature type="compositionally biased region" description="Low complexity" evidence="6">
    <location>
        <begin position="1"/>
        <end position="17"/>
    </location>
</feature>
<feature type="region of interest" description="Disordered" evidence="6">
    <location>
        <begin position="1"/>
        <end position="30"/>
    </location>
</feature>
<feature type="transmembrane region" description="Helical" evidence="7">
    <location>
        <begin position="346"/>
        <end position="364"/>
    </location>
</feature>
<dbReference type="GO" id="GO:0015179">
    <property type="term" value="F:L-amino acid transmembrane transporter activity"/>
    <property type="evidence" value="ECO:0007669"/>
    <property type="project" value="TreeGrafter"/>
</dbReference>